<dbReference type="RefSeq" id="WP_091714844.1">
    <property type="nucleotide sequence ID" value="NZ_FNHS01000004.1"/>
</dbReference>
<keyword evidence="3" id="KW-1185">Reference proteome</keyword>
<dbReference type="STRING" id="582672.SAMN05216360_104210"/>
<evidence type="ECO:0000256" key="1">
    <source>
        <dbReference type="SAM" id="MobiDB-lite"/>
    </source>
</evidence>
<dbReference type="EMBL" id="FNHS01000004">
    <property type="protein sequence ID" value="SDM90563.1"/>
    <property type="molecule type" value="Genomic_DNA"/>
</dbReference>
<sequence>MTKRKRVHPLTKKAPATVQPDGSFRPTWQYRDVDIVGSGRKGFRIKIRSRPTCVTMGEAMDRVDSYHRRRAGQARKNVMRMLKVAMLPMDIGLASEAEIERFVEMGLVRSRAPGQVYSATLGYSIGPVSVHTVIRRAILEACIAASAGESVNYGVTADELIRDLSDAGFEIVPKATVTAAA</sequence>
<dbReference type="Proteomes" id="UP000198704">
    <property type="component" value="Unassembled WGS sequence"/>
</dbReference>
<reference evidence="3" key="1">
    <citation type="submission" date="2016-10" db="EMBL/GenBank/DDBJ databases">
        <authorList>
            <person name="Varghese N."/>
            <person name="Submissions S."/>
        </authorList>
    </citation>
    <scope>NUCLEOTIDE SEQUENCE [LARGE SCALE GENOMIC DNA]</scope>
    <source>
        <strain evidence="3">BL47</strain>
    </source>
</reference>
<name>A0A1G9X2D2_9HYPH</name>
<gene>
    <name evidence="2" type="ORF">SAMN05216360_104210</name>
</gene>
<evidence type="ECO:0000313" key="3">
    <source>
        <dbReference type="Proteomes" id="UP000198704"/>
    </source>
</evidence>
<organism evidence="2 3">
    <name type="scientific">Methylobacterium phyllostachyos</name>
    <dbReference type="NCBI Taxonomy" id="582672"/>
    <lineage>
        <taxon>Bacteria</taxon>
        <taxon>Pseudomonadati</taxon>
        <taxon>Pseudomonadota</taxon>
        <taxon>Alphaproteobacteria</taxon>
        <taxon>Hyphomicrobiales</taxon>
        <taxon>Methylobacteriaceae</taxon>
        <taxon>Methylobacterium</taxon>
    </lineage>
</organism>
<dbReference type="AlphaFoldDB" id="A0A1G9X2D2"/>
<proteinExistence type="predicted"/>
<feature type="region of interest" description="Disordered" evidence="1">
    <location>
        <begin position="1"/>
        <end position="23"/>
    </location>
</feature>
<feature type="compositionally biased region" description="Basic residues" evidence="1">
    <location>
        <begin position="1"/>
        <end position="11"/>
    </location>
</feature>
<evidence type="ECO:0000313" key="2">
    <source>
        <dbReference type="EMBL" id="SDM90563.1"/>
    </source>
</evidence>
<accession>A0A1G9X2D2</accession>
<protein>
    <submittedName>
        <fullName evidence="2">Uncharacterized protein</fullName>
    </submittedName>
</protein>